<reference evidence="2 3" key="1">
    <citation type="submission" date="2022-06" db="EMBL/GenBank/DDBJ databases">
        <title>New Species of the Genus Actinoplanes, ActinopZanes ferrugineus.</title>
        <authorList>
            <person name="Ding P."/>
        </authorList>
    </citation>
    <scope>NUCLEOTIDE SEQUENCE [LARGE SCALE GENOMIC DNA]</scope>
    <source>
        <strain evidence="2 3">TRM88003</strain>
    </source>
</reference>
<comment type="caution">
    <text evidence="2">The sequence shown here is derived from an EMBL/GenBank/DDBJ whole genome shotgun (WGS) entry which is preliminary data.</text>
</comment>
<keyword evidence="2" id="KW-0378">Hydrolase</keyword>
<keyword evidence="3" id="KW-1185">Reference proteome</keyword>
<dbReference type="Gene3D" id="3.40.50.1820">
    <property type="entry name" value="alpha/beta hydrolase"/>
    <property type="match status" value="1"/>
</dbReference>
<dbReference type="InterPro" id="IPR000073">
    <property type="entry name" value="AB_hydrolase_1"/>
</dbReference>
<sequence length="193" mass="21273">MYDRWGQFGRPVVLLHGLLFDRTMWWPVGAELATHCTVIAPDLPGHGESPPRADYSLTRIAEDLAALVHSLMLHRAPIIIGHGTSAWLATTFADSYTTQAVITVDEPATATPAVDDIISAAGLNEVPESLRPFAQPKRDPALLSAYESWFLHPPRRRRSPVRLSAADGSSAREEHFHHLTDPAQFATEIRALL</sequence>
<organism evidence="2 3">
    <name type="scientific">Paractinoplanes aksuensis</name>
    <dbReference type="NCBI Taxonomy" id="2939490"/>
    <lineage>
        <taxon>Bacteria</taxon>
        <taxon>Bacillati</taxon>
        <taxon>Actinomycetota</taxon>
        <taxon>Actinomycetes</taxon>
        <taxon>Micromonosporales</taxon>
        <taxon>Micromonosporaceae</taxon>
        <taxon>Paractinoplanes</taxon>
    </lineage>
</organism>
<dbReference type="RefSeq" id="WP_253240774.1">
    <property type="nucleotide sequence ID" value="NZ_JAMYJR010000032.1"/>
</dbReference>
<accession>A0ABT1DVW4</accession>
<proteinExistence type="predicted"/>
<gene>
    <name evidence="2" type="ORF">M1L60_29340</name>
</gene>
<dbReference type="InterPro" id="IPR050266">
    <property type="entry name" value="AB_hydrolase_sf"/>
</dbReference>
<evidence type="ECO:0000259" key="1">
    <source>
        <dbReference type="Pfam" id="PF12697"/>
    </source>
</evidence>
<dbReference type="EMBL" id="JAMYJR010000032">
    <property type="protein sequence ID" value="MCO8274708.1"/>
    <property type="molecule type" value="Genomic_DNA"/>
</dbReference>
<name>A0ABT1DVW4_9ACTN</name>
<feature type="domain" description="AB hydrolase-1" evidence="1">
    <location>
        <begin position="12"/>
        <end position="157"/>
    </location>
</feature>
<protein>
    <submittedName>
        <fullName evidence="2">Alpha/beta fold hydrolase</fullName>
    </submittedName>
</protein>
<dbReference type="PANTHER" id="PTHR43798">
    <property type="entry name" value="MONOACYLGLYCEROL LIPASE"/>
    <property type="match status" value="1"/>
</dbReference>
<evidence type="ECO:0000313" key="2">
    <source>
        <dbReference type="EMBL" id="MCO8274708.1"/>
    </source>
</evidence>
<dbReference type="InterPro" id="IPR029058">
    <property type="entry name" value="AB_hydrolase_fold"/>
</dbReference>
<dbReference type="Pfam" id="PF12697">
    <property type="entry name" value="Abhydrolase_6"/>
    <property type="match status" value="1"/>
</dbReference>
<dbReference type="SUPFAM" id="SSF53474">
    <property type="entry name" value="alpha/beta-Hydrolases"/>
    <property type="match status" value="1"/>
</dbReference>
<dbReference type="GO" id="GO:0016787">
    <property type="term" value="F:hydrolase activity"/>
    <property type="evidence" value="ECO:0007669"/>
    <property type="project" value="UniProtKB-KW"/>
</dbReference>
<evidence type="ECO:0000313" key="3">
    <source>
        <dbReference type="Proteomes" id="UP001523369"/>
    </source>
</evidence>
<dbReference type="Proteomes" id="UP001523369">
    <property type="component" value="Unassembled WGS sequence"/>
</dbReference>